<dbReference type="InterPro" id="IPR014001">
    <property type="entry name" value="Helicase_ATP-bd"/>
</dbReference>
<dbReference type="Pfam" id="PF00271">
    <property type="entry name" value="Helicase_C"/>
    <property type="match status" value="1"/>
</dbReference>
<reference evidence="9 10" key="1">
    <citation type="journal article" date="2022" name="Allergy">
        <title>Genome assembly and annotation of Periplaneta americana reveal a comprehensive cockroach allergen profile.</title>
        <authorList>
            <person name="Wang L."/>
            <person name="Xiong Q."/>
            <person name="Saelim N."/>
            <person name="Wang L."/>
            <person name="Nong W."/>
            <person name="Wan A.T."/>
            <person name="Shi M."/>
            <person name="Liu X."/>
            <person name="Cao Q."/>
            <person name="Hui J.H.L."/>
            <person name="Sookrung N."/>
            <person name="Leung T.F."/>
            <person name="Tungtrongchitr A."/>
            <person name="Tsui S.K.W."/>
        </authorList>
    </citation>
    <scope>NUCLEOTIDE SEQUENCE [LARGE SCALE GENOMIC DNA]</scope>
    <source>
        <strain evidence="9">PWHHKU_190912</strain>
    </source>
</reference>
<dbReference type="Pfam" id="PF02889">
    <property type="entry name" value="Sec63"/>
    <property type="match status" value="3"/>
</dbReference>
<dbReference type="CDD" id="cd18795">
    <property type="entry name" value="SF2_C_Ski2"/>
    <property type="match status" value="2"/>
</dbReference>
<organism evidence="9 10">
    <name type="scientific">Periplaneta americana</name>
    <name type="common">American cockroach</name>
    <name type="synonym">Blatta americana</name>
    <dbReference type="NCBI Taxonomy" id="6978"/>
    <lineage>
        <taxon>Eukaryota</taxon>
        <taxon>Metazoa</taxon>
        <taxon>Ecdysozoa</taxon>
        <taxon>Arthropoda</taxon>
        <taxon>Hexapoda</taxon>
        <taxon>Insecta</taxon>
        <taxon>Pterygota</taxon>
        <taxon>Neoptera</taxon>
        <taxon>Polyneoptera</taxon>
        <taxon>Dictyoptera</taxon>
        <taxon>Blattodea</taxon>
        <taxon>Blattoidea</taxon>
        <taxon>Blattidae</taxon>
        <taxon>Blattinae</taxon>
        <taxon>Periplaneta</taxon>
    </lineage>
</organism>
<evidence type="ECO:0000256" key="3">
    <source>
        <dbReference type="ARBA" id="ARBA00022801"/>
    </source>
</evidence>
<dbReference type="PROSITE" id="PS51192">
    <property type="entry name" value="HELICASE_ATP_BIND_1"/>
    <property type="match status" value="2"/>
</dbReference>
<dbReference type="InterPro" id="IPR057842">
    <property type="entry name" value="WH_MER3"/>
</dbReference>
<keyword evidence="2" id="KW-0547">Nucleotide-binding</keyword>
<keyword evidence="10" id="KW-1185">Reference proteome</keyword>
<evidence type="ECO:0000313" key="10">
    <source>
        <dbReference type="Proteomes" id="UP001148838"/>
    </source>
</evidence>
<keyword evidence="4" id="KW-0347">Helicase</keyword>
<dbReference type="InterPro" id="IPR001888">
    <property type="entry name" value="Transposase_1"/>
</dbReference>
<dbReference type="Pfam" id="PF17906">
    <property type="entry name" value="HTH_48"/>
    <property type="match status" value="1"/>
</dbReference>
<feature type="domain" description="Helicase ATP-binding" evidence="7">
    <location>
        <begin position="1502"/>
        <end position="1663"/>
    </location>
</feature>
<dbReference type="Gene3D" id="3.40.50.300">
    <property type="entry name" value="P-loop containing nucleotide triphosphate hydrolases"/>
    <property type="match status" value="4"/>
</dbReference>
<evidence type="ECO:0000256" key="4">
    <source>
        <dbReference type="ARBA" id="ARBA00022806"/>
    </source>
</evidence>
<dbReference type="InterPro" id="IPR036397">
    <property type="entry name" value="RNaseH_sf"/>
</dbReference>
<dbReference type="InterPro" id="IPR050474">
    <property type="entry name" value="Hel308_SKI2-like"/>
</dbReference>
<feature type="domain" description="Helicase C-terminal" evidence="8">
    <location>
        <begin position="1700"/>
        <end position="1909"/>
    </location>
</feature>
<evidence type="ECO:0000313" key="9">
    <source>
        <dbReference type="EMBL" id="KAJ4428810.1"/>
    </source>
</evidence>
<protein>
    <recommendedName>
        <fullName evidence="6">U5 small nuclear ribonucleoprotein 200 kDa helicase</fullName>
    </recommendedName>
</protein>
<comment type="caution">
    <text evidence="9">The sequence shown here is derived from an EMBL/GenBank/DDBJ whole genome shotgun (WGS) entry which is preliminary data.</text>
</comment>
<dbReference type="SMART" id="SM00487">
    <property type="entry name" value="DEXDc"/>
    <property type="match status" value="2"/>
</dbReference>
<evidence type="ECO:0000259" key="7">
    <source>
        <dbReference type="PROSITE" id="PS51192"/>
    </source>
</evidence>
<dbReference type="Gene3D" id="1.10.10.1450">
    <property type="match status" value="1"/>
</dbReference>
<dbReference type="InterPro" id="IPR004179">
    <property type="entry name" value="Sec63-dom"/>
</dbReference>
<dbReference type="InterPro" id="IPR035892">
    <property type="entry name" value="C2_domain_sf"/>
</dbReference>
<dbReference type="Pfam" id="PF23445">
    <property type="entry name" value="WHD_SNRNP200"/>
    <property type="match status" value="2"/>
</dbReference>
<dbReference type="InterPro" id="IPR001650">
    <property type="entry name" value="Helicase_C-like"/>
</dbReference>
<dbReference type="Gene3D" id="1.10.10.10">
    <property type="entry name" value="Winged helix-like DNA-binding domain superfamily/Winged helix DNA-binding domain"/>
    <property type="match status" value="2"/>
</dbReference>
<dbReference type="SUPFAM" id="SSF52540">
    <property type="entry name" value="P-loop containing nucleoside triphosphate hydrolases"/>
    <property type="match status" value="4"/>
</dbReference>
<dbReference type="SMART" id="SM00973">
    <property type="entry name" value="Sec63"/>
    <property type="match status" value="2"/>
</dbReference>
<dbReference type="InterPro" id="IPR036388">
    <property type="entry name" value="WH-like_DNA-bd_sf"/>
</dbReference>
<dbReference type="Gene3D" id="1.10.150.20">
    <property type="entry name" value="5' to 3' exonuclease, C-terminal subdomain"/>
    <property type="match status" value="1"/>
</dbReference>
<dbReference type="Pfam" id="PF00270">
    <property type="entry name" value="DEAD"/>
    <property type="match status" value="2"/>
</dbReference>
<dbReference type="PROSITE" id="PS51194">
    <property type="entry name" value="HELICASE_CTER"/>
    <property type="match status" value="2"/>
</dbReference>
<dbReference type="Pfam" id="PF18149">
    <property type="entry name" value="Helicase_PWI"/>
    <property type="match status" value="1"/>
</dbReference>
<accession>A0ABQ8S4P7</accession>
<evidence type="ECO:0000256" key="6">
    <source>
        <dbReference type="ARBA" id="ARBA00034541"/>
    </source>
</evidence>
<evidence type="ECO:0000256" key="5">
    <source>
        <dbReference type="ARBA" id="ARBA00022840"/>
    </source>
</evidence>
<dbReference type="Gene3D" id="2.60.40.150">
    <property type="entry name" value="C2 domain"/>
    <property type="match status" value="1"/>
</dbReference>
<keyword evidence="3" id="KW-0378">Hydrolase</keyword>
<keyword evidence="5" id="KW-0067">ATP-binding</keyword>
<dbReference type="InterPro" id="IPR041094">
    <property type="entry name" value="Brr2_helicase_PWI"/>
</dbReference>
<dbReference type="InterPro" id="IPR041426">
    <property type="entry name" value="Mos1_HTH"/>
</dbReference>
<name>A0ABQ8S4P7_PERAM</name>
<evidence type="ECO:0000256" key="1">
    <source>
        <dbReference type="ARBA" id="ARBA00022737"/>
    </source>
</evidence>
<sequence>MRVTVVLYLSNVQNEEDLGRTASHFYIKYATVEVFNELMEDVMTEGDILSMISQSQEFEQLKVRDDELEELDGLTSMYCEVPVKGGSENLHGKVNILLQTFLSRGRVNSFSLMSDQAYITQCVSQITSHLSEECIDYVKSGKKLQDNGLKKHLHSCHYRHYHTYLFSRKMTERIEQRYCIKFCQKLGDSQSQTIRKIQQVFGEDAMGVTQIKEWFNRFKDGRTSAESEQRSGRPQTARSAAVVERVRNLVMADRRLTVQGRLPRGWNLGRDFAQDLLDTANTDPGFLNTVITGDESWVYGYDPETKRQSSQWKHPESPRPKKAQVRSKIKVMLTVFFDVRGIVHHEYAPKDKRLINCLLNLGSDQRRPNYGCQVVVQSEQEKLLLKQVRKEEKKINKVVTRNDEEEEEEPEFNPIELRAKEVNRSFNFVTLQYGKSWLDKEVQKYYEKNNPSGLSAEEFCETIINMLKSGRSNDELQNELFDLLGFDRFELIQSLLEHRSDIIYSVSVAEEKKLIASQPGSDQRRPNYGCQVVVQSEQEKLLLKQVRKEEKKINKVVTRNDEEEEEEPEFNPIELRAKRQAALKAAMNAPIFRDRTRATHVQENYPHVYDSQRQAQQTSGFIAGVKMMLSPDVKRSDNKQYEEVEIPVSEPAPVSVGNKLVPISSLDEIGQMAFQGVKSLNRIQSVVFDAAYHTNENLLICAPTGAGKTNVALLTVVHQIRQFIEQGVIKKDQFKIVYVAPMKALAAEMTQNFNKKLNCLGISVRELTGDMQLTKTEILQTQMLVTTPEKWDVVTRKGTGDVALTNLVKLLIIDEVHLLHGDRGPVVEALVARTLRLVESSQSMIRIVGLSATLPNYLDVAKFLRVNPYIGLFYFDSRFRPVPLSTTFVGVKAIKPLQQMSDMDQICYDKVVDMVQKGHQVMVFVHARNATVRTAMVLKEMALQRNQLKVFEPEESGAVGQARKALSRSRNKQLGELFPCGFSVHHAGMLRSDRSLVEKYFGDGLIKVLVCTSTLAWGVNLPAHCVIIRGTEIYDAKHGSFVDLGILDVLQIFGRAGRPQFDKSGHGVIITAHDKLSHYLSLLTNQFPIESNFIACLADNLNAEVTLGTISNIDEAVQWLSYTYLFVRMRINPQCYGINYTDVQDDPMLERKRGELIDCAARNLDKARMVRYEPRTGDLSVTDLGRTASHFYIKYATVEVFNELMEDVMTEGDILSMISQSQEFEQLKVRDDELEELDGLTSMYCEVPVKGGSENLHGKVNILLQTFLSRGRVNSFSLMSDQAYITQNAVRITRALFDVVLRKNNPLMAGRFLNMSKMFEHQQWEFESPMRHFHILGPDIIQKIEERKLSVEKLKEMDPKEIGILLRNAKMGLIVSRCAHEFPMLEMDATLQPITRTVLRIRLQIKANFRWNDKFHGKTSEAFYIWIEDPESNFMYHSEFFLITKKQVILKETQELVMTIPLSEPLPSQYYVKAISDRWLGSSSSIALTFQHLILPESHPPHTGSGKTIAAEIAMFRVFRQYPGCKVVYIAPLKALVRERIEDWKVRLEGKLNRKVVELTGDVSPDIRAISQADVIVTTPEKWDGISRSWQTRNYVRDVALIVIDEIHLLGEDRGPVLEVIVSRTNFIASHTSRTLRVVGLSTALANAKDLANWLGIGQLGLYNFRPSVRPVPLEVHISGYPGKHYCPRMATMNRPTFQAVRQHSPAKPALVFVSSRRQTRLTALDLIAYLAAEDDPKQWLHMSEQEMEQIVSGVKDSNLKLTLAFGIGMHHAGLQERDRRTVEELFVNQKIQVCSLTITASNRLVLLFFQVLIATATLAWGVNFPAHLVVVKGTEYYDGKTRRYVDMPITDVLQMMGRAGRPQFDDHGVAVVLVHDVKKNFYKKFLYEPFPVESSLLEVLPDHLNAEIVAGTVQTKQDALDYLTWTYFFRRLLQNPTYYKLETLEPEDINGFLSNLVQRALNVLGEAYCMTVDEDCRGVRPTSMGRIASFYYLSHQTMQHFQDKLGPNLNTEQLLKILSDAYEYDQLPVRHNEDGLNGELAKSCPLPVDPYSLDSPHTKTLLLLQAHFSRLHLPCTDYLTDLKSVLDQTIRILQVS</sequence>
<feature type="domain" description="Helicase ATP-binding" evidence="7">
    <location>
        <begin position="689"/>
        <end position="872"/>
    </location>
</feature>
<dbReference type="Gene3D" id="1.10.3380.10">
    <property type="entry name" value="Sec63 N-terminal domain-like domain"/>
    <property type="match status" value="3"/>
</dbReference>
<dbReference type="EMBL" id="JAJSOF020000036">
    <property type="protein sequence ID" value="KAJ4428810.1"/>
    <property type="molecule type" value="Genomic_DNA"/>
</dbReference>
<gene>
    <name evidence="9" type="primary">ASCC3</name>
    <name evidence="9" type="ORF">ANN_25803</name>
</gene>
<dbReference type="PANTHER" id="PTHR47961:SF13">
    <property type="entry name" value="ACTIVATING SIGNAL COINTEGRATOR 1 COMPLEX SUBUNIT 3"/>
    <property type="match status" value="1"/>
</dbReference>
<dbReference type="SUPFAM" id="SSF158702">
    <property type="entry name" value="Sec63 N-terminal domain-like"/>
    <property type="match status" value="3"/>
</dbReference>
<keyword evidence="1" id="KW-0677">Repeat</keyword>
<proteinExistence type="predicted"/>
<dbReference type="InterPro" id="IPR011545">
    <property type="entry name" value="DEAD/DEAH_box_helicase_dom"/>
</dbReference>
<dbReference type="CDD" id="cd18020">
    <property type="entry name" value="DEXHc_ASCC3_1"/>
    <property type="match status" value="1"/>
</dbReference>
<evidence type="ECO:0000259" key="8">
    <source>
        <dbReference type="PROSITE" id="PS51194"/>
    </source>
</evidence>
<dbReference type="Pfam" id="PF01359">
    <property type="entry name" value="Transposase_1"/>
    <property type="match status" value="1"/>
</dbReference>
<evidence type="ECO:0000256" key="2">
    <source>
        <dbReference type="ARBA" id="ARBA00022741"/>
    </source>
</evidence>
<dbReference type="Gene3D" id="3.30.420.10">
    <property type="entry name" value="Ribonuclease H-like superfamily/Ribonuclease H"/>
    <property type="match status" value="1"/>
</dbReference>
<dbReference type="SMART" id="SM00490">
    <property type="entry name" value="HELICc"/>
    <property type="match status" value="2"/>
</dbReference>
<dbReference type="Proteomes" id="UP001148838">
    <property type="component" value="Unassembled WGS sequence"/>
</dbReference>
<dbReference type="InterPro" id="IPR036390">
    <property type="entry name" value="WH_DNA-bd_sf"/>
</dbReference>
<dbReference type="SUPFAM" id="SSF46785">
    <property type="entry name" value="Winged helix' DNA-binding domain"/>
    <property type="match status" value="2"/>
</dbReference>
<feature type="domain" description="Helicase C-terminal" evidence="8">
    <location>
        <begin position="902"/>
        <end position="1121"/>
    </location>
</feature>
<dbReference type="PANTHER" id="PTHR47961">
    <property type="entry name" value="DNA POLYMERASE THETA, PUTATIVE (AFU_ORTHOLOGUE AFUA_1G05260)-RELATED"/>
    <property type="match status" value="1"/>
</dbReference>
<dbReference type="InterPro" id="IPR027417">
    <property type="entry name" value="P-loop_NTPase"/>
</dbReference>